<keyword evidence="15" id="KW-1185">Reference proteome</keyword>
<sequence>RRGQRKPQRHWGSIWGDVGLLEGVAGAGLCPDLPPALQGGDDLDPNYVLSSRVRTGRSIKGYTLPPHCSRGERRAVEKLSVEALNSLTGEFKGKYYPLKSMTEQEQQQLIDDHFLFDKPVSPLLLASGMARDWPDARGIW</sequence>
<keyword evidence="2 13" id="KW-0808">Transferase</keyword>
<protein>
    <recommendedName>
        <fullName evidence="8">Creatine kinase M-type</fullName>
        <ecNumber evidence="1">2.7.3.2</ecNumber>
    </recommendedName>
    <alternativeName>
        <fullName evidence="10">Creatine kinase M chain</fullName>
    </alternativeName>
    <alternativeName>
        <fullName evidence="11">Creatine phosphokinase M-type</fullName>
    </alternativeName>
    <alternativeName>
        <fullName evidence="9">M-CK</fullName>
    </alternativeName>
</protein>
<dbReference type="GO" id="GO:0046314">
    <property type="term" value="P:phosphocreatine biosynthetic process"/>
    <property type="evidence" value="ECO:0007669"/>
    <property type="project" value="InterPro"/>
</dbReference>
<comment type="catalytic activity">
    <reaction evidence="12">
        <text>creatine + ATP = N-phosphocreatine + ADP + H(+)</text>
        <dbReference type="Rhea" id="RHEA:17157"/>
        <dbReference type="ChEBI" id="CHEBI:15378"/>
        <dbReference type="ChEBI" id="CHEBI:30616"/>
        <dbReference type="ChEBI" id="CHEBI:57947"/>
        <dbReference type="ChEBI" id="CHEBI:58092"/>
        <dbReference type="ChEBI" id="CHEBI:456216"/>
        <dbReference type="EC" id="2.7.3.2"/>
    </reaction>
</comment>
<evidence type="ECO:0000313" key="16">
    <source>
        <dbReference type="RefSeq" id="XP_032129374.1"/>
    </source>
</evidence>
<accession>A0A6J3HI36</accession>
<keyword evidence="5 13" id="KW-0067">ATP-binding</keyword>
<dbReference type="InterPro" id="IPR022414">
    <property type="entry name" value="ATP-guanido_PTrfase_cat"/>
</dbReference>
<evidence type="ECO:0000256" key="3">
    <source>
        <dbReference type="ARBA" id="ARBA00022741"/>
    </source>
</evidence>
<dbReference type="RefSeq" id="XP_032129374.1">
    <property type="nucleotide sequence ID" value="XM_032273483.1"/>
</dbReference>
<evidence type="ECO:0000256" key="13">
    <source>
        <dbReference type="PROSITE-ProRule" id="PRU00843"/>
    </source>
</evidence>
<evidence type="ECO:0000256" key="4">
    <source>
        <dbReference type="ARBA" id="ARBA00022777"/>
    </source>
</evidence>
<organism evidence="15 16">
    <name type="scientific">Sapajus apella</name>
    <name type="common">Brown-capped capuchin</name>
    <name type="synonym">Cebus apella</name>
    <dbReference type="NCBI Taxonomy" id="9515"/>
    <lineage>
        <taxon>Eukaryota</taxon>
        <taxon>Metazoa</taxon>
        <taxon>Chordata</taxon>
        <taxon>Craniata</taxon>
        <taxon>Vertebrata</taxon>
        <taxon>Euteleostomi</taxon>
        <taxon>Mammalia</taxon>
        <taxon>Eutheria</taxon>
        <taxon>Euarchontoglires</taxon>
        <taxon>Primates</taxon>
        <taxon>Haplorrhini</taxon>
        <taxon>Platyrrhini</taxon>
        <taxon>Cebidae</taxon>
        <taxon>Cebinae</taxon>
        <taxon>Sapajus</taxon>
    </lineage>
</organism>
<evidence type="ECO:0000256" key="8">
    <source>
        <dbReference type="ARBA" id="ARBA00040658"/>
    </source>
</evidence>
<dbReference type="Proteomes" id="UP000504640">
    <property type="component" value="Unplaced"/>
</dbReference>
<feature type="binding site" evidence="13">
    <location>
        <position position="113"/>
    </location>
    <ligand>
        <name>ATP</name>
        <dbReference type="ChEBI" id="CHEBI:30616"/>
    </ligand>
</feature>
<evidence type="ECO:0000256" key="11">
    <source>
        <dbReference type="ARBA" id="ARBA00042833"/>
    </source>
</evidence>
<evidence type="ECO:0000256" key="7">
    <source>
        <dbReference type="ARBA" id="ARBA00038548"/>
    </source>
</evidence>
<dbReference type="InterPro" id="IPR000749">
    <property type="entry name" value="ATP-guanido_PTrfase"/>
</dbReference>
<comment type="subunit">
    <text evidence="7">Dimer of identical or non-identical chains, which can be either B (brain type) or M (muscle type). With MM being the major form in skeletal muscle and myocardium, MB existing in myocardium, and BB existing in many tissues, especially brain.</text>
</comment>
<evidence type="ECO:0000256" key="1">
    <source>
        <dbReference type="ARBA" id="ARBA00012231"/>
    </source>
</evidence>
<dbReference type="GO" id="GO:0004111">
    <property type="term" value="F:creatine kinase activity"/>
    <property type="evidence" value="ECO:0007669"/>
    <property type="project" value="UniProtKB-EC"/>
</dbReference>
<evidence type="ECO:0000259" key="14">
    <source>
        <dbReference type="PROSITE" id="PS51510"/>
    </source>
</evidence>
<feature type="non-terminal residue" evidence="16">
    <location>
        <position position="1"/>
    </location>
</feature>
<evidence type="ECO:0000256" key="5">
    <source>
        <dbReference type="ARBA" id="ARBA00022840"/>
    </source>
</evidence>
<name>A0A6J3HI36_SAPAP</name>
<comment type="caution">
    <text evidence="13">Lacks conserved residue(s) required for the propagation of feature annotation.</text>
</comment>
<evidence type="ECO:0000256" key="6">
    <source>
        <dbReference type="ARBA" id="ARBA00037274"/>
    </source>
</evidence>
<dbReference type="PROSITE" id="PS51510">
    <property type="entry name" value="PHOSPHAGEN_KINASE_C"/>
    <property type="match status" value="1"/>
</dbReference>
<feature type="domain" description="Phosphagen kinase C-terminal" evidence="14">
    <location>
        <begin position="47"/>
        <end position="140"/>
    </location>
</feature>
<evidence type="ECO:0000256" key="10">
    <source>
        <dbReference type="ARBA" id="ARBA00042004"/>
    </source>
</evidence>
<comment type="function">
    <text evidence="6">Reversibly catalyzes the transfer of phosphate between ATP and various phosphogens (e.g. creatine phosphate). Creatine kinase isoenzymes play a central role in energy transduction in tissues with large, fluctuating energy demands, such as skeletal muscle, heart, brain and spermatozoa.</text>
</comment>
<dbReference type="GeneID" id="116547562"/>
<dbReference type="EC" id="2.7.3.2" evidence="1"/>
<dbReference type="InterPro" id="IPR014746">
    <property type="entry name" value="Gln_synth/guanido_kin_cat_dom"/>
</dbReference>
<dbReference type="Gene3D" id="3.30.590.10">
    <property type="entry name" value="Glutamine synthetase/guanido kinase, catalytic domain"/>
    <property type="match status" value="1"/>
</dbReference>
<evidence type="ECO:0000313" key="15">
    <source>
        <dbReference type="Proteomes" id="UP000504640"/>
    </source>
</evidence>
<keyword evidence="3 13" id="KW-0547">Nucleotide-binding</keyword>
<dbReference type="GO" id="GO:0005524">
    <property type="term" value="F:ATP binding"/>
    <property type="evidence" value="ECO:0007669"/>
    <property type="project" value="UniProtKB-UniRule"/>
</dbReference>
<dbReference type="AlphaFoldDB" id="A0A6J3HI36"/>
<keyword evidence="4 13" id="KW-0418">Kinase</keyword>
<gene>
    <name evidence="16" type="primary">LOC116547562</name>
</gene>
<evidence type="ECO:0000256" key="9">
    <source>
        <dbReference type="ARBA" id="ARBA00041807"/>
    </source>
</evidence>
<dbReference type="PANTHER" id="PTHR11547:SF63">
    <property type="entry name" value="CREATINE KINASE M-TYPE"/>
    <property type="match status" value="1"/>
</dbReference>
<evidence type="ECO:0000256" key="2">
    <source>
        <dbReference type="ARBA" id="ARBA00022679"/>
    </source>
</evidence>
<dbReference type="Pfam" id="PF00217">
    <property type="entry name" value="ATP-gua_Ptrans"/>
    <property type="match status" value="1"/>
</dbReference>
<proteinExistence type="inferred from homology"/>
<dbReference type="PANTHER" id="PTHR11547">
    <property type="entry name" value="ARGININE OR CREATINE KINASE"/>
    <property type="match status" value="1"/>
</dbReference>
<dbReference type="GO" id="GO:0005615">
    <property type="term" value="C:extracellular space"/>
    <property type="evidence" value="ECO:0007669"/>
    <property type="project" value="TreeGrafter"/>
</dbReference>
<dbReference type="SUPFAM" id="SSF55931">
    <property type="entry name" value="Glutamine synthetase/guanido kinase"/>
    <property type="match status" value="1"/>
</dbReference>
<comment type="similarity">
    <text evidence="13">Belongs to the ATP:guanido phosphotransferase family.</text>
</comment>
<feature type="binding site" evidence="13">
    <location>
        <begin position="50"/>
        <end position="54"/>
    </location>
    <ligand>
        <name>ATP</name>
        <dbReference type="ChEBI" id="CHEBI:30616"/>
    </ligand>
</feature>
<evidence type="ECO:0000256" key="12">
    <source>
        <dbReference type="ARBA" id="ARBA00047732"/>
    </source>
</evidence>
<reference evidence="16" key="1">
    <citation type="submission" date="2025-08" db="UniProtKB">
        <authorList>
            <consortium name="RefSeq"/>
        </authorList>
    </citation>
    <scope>IDENTIFICATION</scope>
    <source>
        <tissue evidence="16">Blood</tissue>
    </source>
</reference>